<evidence type="ECO:0000256" key="2">
    <source>
        <dbReference type="SAM" id="MobiDB-lite"/>
    </source>
</evidence>
<reference evidence="3 4" key="1">
    <citation type="submission" date="2019-08" db="EMBL/GenBank/DDBJ databases">
        <authorList>
            <person name="Peeters C."/>
        </authorList>
    </citation>
    <scope>NUCLEOTIDE SEQUENCE [LARGE SCALE GENOMIC DNA]</scope>
    <source>
        <strain evidence="3 4">LMG 31121</strain>
    </source>
</reference>
<evidence type="ECO:0000256" key="1">
    <source>
        <dbReference type="SAM" id="Coils"/>
    </source>
</evidence>
<accession>A0A5E5BG00</accession>
<feature type="region of interest" description="Disordered" evidence="2">
    <location>
        <begin position="1"/>
        <end position="28"/>
    </location>
</feature>
<name>A0A5E5BG00_9BURK</name>
<proteinExistence type="predicted"/>
<feature type="coiled-coil region" evidence="1">
    <location>
        <begin position="115"/>
        <end position="142"/>
    </location>
</feature>
<sequence>MNLTSIQSLGNALPPQSSTTPQSGAVGNLAGDLDVARRASSNQGVTDEPYARKVLGLPASVASLWGYNADSTQYDTFKDDFLVAVNESVTKYIIDAETEVNDFKTRENGTFNKFKEDLLGKLEKLRSEFETQESEITNNVEQERRSLNNKISMYSSARNASREDLIREILLNVDSENLKNKLDGLNYMLEIFPAEFKGFPPSKYHPLLVKSYSDWKTRLDGLALFSSATETDSSAAMREEIQNELLKIARDSGEVPLDSRRELKLAIARCINHVERNGEQGASKFIKDLLFGICTIPSERKLLALREYCAMFPSQVKEIDKNDLCKLIARIALPEADISEGLKCLGETSGYIFLPDEFFEPWKAAAKVDPDSRDGRRMRFEFSEAAEVSIDKIVRDGRDVDEIFREFLFGLNRIDEPYRLNAASLICSEFKNKLSRMFQKFGSSEFVEFINQCFPQNEIDAAFAEFNKIQNFHQTRSPLSRFLTELREIAQIRWDDGRLWRNEQDIFERKIREGIRVCFNDNSVDAHDTALNILYGITDFDMKLRYTALGLVVSQKPDLAGLIGSSGVYQWVRDTFTGDLEPLRDDALERLLDAESDEESPVTEEKKEVQADLEPKSMSSQASWALRSLQSICRNDLRGEFQMPAAFKHLSDKDKNDAVQSAVNWAISDLNDQSLRWVQPLARSSDIRGYMRNTIAYTTYTQAPENLKRFAMRHGMVRPQ</sequence>
<protein>
    <submittedName>
        <fullName evidence="3">Uncharacterized protein</fullName>
    </submittedName>
</protein>
<dbReference type="EMBL" id="CABPSR010000016">
    <property type="protein sequence ID" value="VVE84176.1"/>
    <property type="molecule type" value="Genomic_DNA"/>
</dbReference>
<gene>
    <name evidence="3" type="ORF">PSP31121_04637</name>
</gene>
<dbReference type="AlphaFoldDB" id="A0A5E5BG00"/>
<feature type="compositionally biased region" description="Basic and acidic residues" evidence="2">
    <location>
        <begin position="603"/>
        <end position="615"/>
    </location>
</feature>
<keyword evidence="1" id="KW-0175">Coiled coil</keyword>
<feature type="region of interest" description="Disordered" evidence="2">
    <location>
        <begin position="594"/>
        <end position="616"/>
    </location>
</feature>
<dbReference type="SUPFAM" id="SSF48371">
    <property type="entry name" value="ARM repeat"/>
    <property type="match status" value="1"/>
</dbReference>
<dbReference type="InterPro" id="IPR016024">
    <property type="entry name" value="ARM-type_fold"/>
</dbReference>
<organism evidence="3 4">
    <name type="scientific">Pandoraea sputorum</name>
    <dbReference type="NCBI Taxonomy" id="93222"/>
    <lineage>
        <taxon>Bacteria</taxon>
        <taxon>Pseudomonadati</taxon>
        <taxon>Pseudomonadota</taxon>
        <taxon>Betaproteobacteria</taxon>
        <taxon>Burkholderiales</taxon>
        <taxon>Burkholderiaceae</taxon>
        <taxon>Pandoraea</taxon>
    </lineage>
</organism>
<dbReference type="Proteomes" id="UP000335538">
    <property type="component" value="Unassembled WGS sequence"/>
</dbReference>
<evidence type="ECO:0000313" key="3">
    <source>
        <dbReference type="EMBL" id="VVE84176.1"/>
    </source>
</evidence>
<feature type="compositionally biased region" description="Polar residues" evidence="2">
    <location>
        <begin position="1"/>
        <end position="25"/>
    </location>
</feature>
<evidence type="ECO:0000313" key="4">
    <source>
        <dbReference type="Proteomes" id="UP000335538"/>
    </source>
</evidence>
<dbReference type="RefSeq" id="WP_150810900.1">
    <property type="nucleotide sequence ID" value="NZ_CABPSR010000016.1"/>
</dbReference>